<protein>
    <recommendedName>
        <fullName evidence="2">Retroviral polymerase SH3-like domain-containing protein</fullName>
    </recommendedName>
</protein>
<dbReference type="HOGENOM" id="CLU_094068_0_0_1"/>
<sequence length="259" mass="28933">PNIANIPCWDTHIWVHNPNTSKLNTRACEGQWIGFDAENGGHQVYLEDHQMVTVEHNISFERHEGLIAISVLISRIQQQQMHPNPHLTITTKPDATPENSNVLSSTTIDPLGPNFEVPAPTLRHLMIQQTESPYLRMLHNHEGTHGSVQSVDVEGSGESVGGVADASVQWELQGNEVAYAMFMGTCKTEALEPCAMDEARLQPNWPRWDEAIKSELKSLDDAHSWDIVEQPSPNINVIDCGWVFKIKKNSAGEIDKYKA</sequence>
<dbReference type="Pfam" id="PF25597">
    <property type="entry name" value="SH3_retrovirus"/>
    <property type="match status" value="1"/>
</dbReference>
<feature type="domain" description="Retroviral polymerase SH3-like" evidence="2">
    <location>
        <begin position="13"/>
        <end position="63"/>
    </location>
</feature>
<dbReference type="InParanoid" id="A0A0D0D373"/>
<dbReference type="STRING" id="930991.A0A0D0D373"/>
<reference evidence="4" key="2">
    <citation type="submission" date="2015-01" db="EMBL/GenBank/DDBJ databases">
        <title>Evolutionary Origins and Diversification of the Mycorrhizal Mutualists.</title>
        <authorList>
            <consortium name="DOE Joint Genome Institute"/>
            <consortium name="Mycorrhizal Genomics Consortium"/>
            <person name="Kohler A."/>
            <person name="Kuo A."/>
            <person name="Nagy L.G."/>
            <person name="Floudas D."/>
            <person name="Copeland A."/>
            <person name="Barry K.W."/>
            <person name="Cichocki N."/>
            <person name="Veneault-Fourrey C."/>
            <person name="LaButti K."/>
            <person name="Lindquist E.A."/>
            <person name="Lipzen A."/>
            <person name="Lundell T."/>
            <person name="Morin E."/>
            <person name="Murat C."/>
            <person name="Riley R."/>
            <person name="Ohm R."/>
            <person name="Sun H."/>
            <person name="Tunlid A."/>
            <person name="Henrissat B."/>
            <person name="Grigoriev I.V."/>
            <person name="Hibbett D.S."/>
            <person name="Martin F."/>
        </authorList>
    </citation>
    <scope>NUCLEOTIDE SEQUENCE [LARGE SCALE GENOMIC DNA]</scope>
    <source>
        <strain evidence="4">Ve08.2h10</strain>
    </source>
</reference>
<evidence type="ECO:0000256" key="1">
    <source>
        <dbReference type="SAM" id="MobiDB-lite"/>
    </source>
</evidence>
<name>A0A0D0D373_9AGAM</name>
<dbReference type="AlphaFoldDB" id="A0A0D0D373"/>
<dbReference type="Proteomes" id="UP000054538">
    <property type="component" value="Unassembled WGS sequence"/>
</dbReference>
<feature type="non-terminal residue" evidence="3">
    <location>
        <position position="1"/>
    </location>
</feature>
<feature type="compositionally biased region" description="Polar residues" evidence="1">
    <location>
        <begin position="90"/>
        <end position="108"/>
    </location>
</feature>
<evidence type="ECO:0000313" key="3">
    <source>
        <dbReference type="EMBL" id="KIK82498.1"/>
    </source>
</evidence>
<dbReference type="OrthoDB" id="2802215at2759"/>
<dbReference type="InterPro" id="IPR057670">
    <property type="entry name" value="SH3_retrovirus"/>
</dbReference>
<reference evidence="3 4" key="1">
    <citation type="submission" date="2014-04" db="EMBL/GenBank/DDBJ databases">
        <authorList>
            <consortium name="DOE Joint Genome Institute"/>
            <person name="Kuo A."/>
            <person name="Kohler A."/>
            <person name="Jargeat P."/>
            <person name="Nagy L.G."/>
            <person name="Floudas D."/>
            <person name="Copeland A."/>
            <person name="Barry K.W."/>
            <person name="Cichocki N."/>
            <person name="Veneault-Fourrey C."/>
            <person name="LaButti K."/>
            <person name="Lindquist E.A."/>
            <person name="Lipzen A."/>
            <person name="Lundell T."/>
            <person name="Morin E."/>
            <person name="Murat C."/>
            <person name="Sun H."/>
            <person name="Tunlid A."/>
            <person name="Henrissat B."/>
            <person name="Grigoriev I.V."/>
            <person name="Hibbett D.S."/>
            <person name="Martin F."/>
            <person name="Nordberg H.P."/>
            <person name="Cantor M.N."/>
            <person name="Hua S.X."/>
        </authorList>
    </citation>
    <scope>NUCLEOTIDE SEQUENCE [LARGE SCALE GENOMIC DNA]</scope>
    <source>
        <strain evidence="3 4">Ve08.2h10</strain>
    </source>
</reference>
<evidence type="ECO:0000259" key="2">
    <source>
        <dbReference type="Pfam" id="PF25597"/>
    </source>
</evidence>
<gene>
    <name evidence="3" type="ORF">PAXRUDRAFT_46762</name>
</gene>
<dbReference type="EMBL" id="KN825622">
    <property type="protein sequence ID" value="KIK82498.1"/>
    <property type="molecule type" value="Genomic_DNA"/>
</dbReference>
<proteinExistence type="predicted"/>
<feature type="region of interest" description="Disordered" evidence="1">
    <location>
        <begin position="90"/>
        <end position="109"/>
    </location>
</feature>
<feature type="non-terminal residue" evidence="3">
    <location>
        <position position="259"/>
    </location>
</feature>
<evidence type="ECO:0000313" key="4">
    <source>
        <dbReference type="Proteomes" id="UP000054538"/>
    </source>
</evidence>
<accession>A0A0D0D373</accession>
<organism evidence="3 4">
    <name type="scientific">Paxillus rubicundulus Ve08.2h10</name>
    <dbReference type="NCBI Taxonomy" id="930991"/>
    <lineage>
        <taxon>Eukaryota</taxon>
        <taxon>Fungi</taxon>
        <taxon>Dikarya</taxon>
        <taxon>Basidiomycota</taxon>
        <taxon>Agaricomycotina</taxon>
        <taxon>Agaricomycetes</taxon>
        <taxon>Agaricomycetidae</taxon>
        <taxon>Boletales</taxon>
        <taxon>Paxilineae</taxon>
        <taxon>Paxillaceae</taxon>
        <taxon>Paxillus</taxon>
    </lineage>
</organism>
<keyword evidence="4" id="KW-1185">Reference proteome</keyword>